<dbReference type="Proteomes" id="UP001152795">
    <property type="component" value="Unassembled WGS sequence"/>
</dbReference>
<comment type="caution">
    <text evidence="2">The sequence shown here is derived from an EMBL/GenBank/DDBJ whole genome shotgun (WGS) entry which is preliminary data.</text>
</comment>
<gene>
    <name evidence="2" type="ORF">PACLA_8A056025</name>
</gene>
<dbReference type="PANTHER" id="PTHR13806">
    <property type="entry name" value="FLOTILLIN-RELATED"/>
    <property type="match status" value="1"/>
</dbReference>
<name>A0A6S7KBS5_PARCT</name>
<dbReference type="GO" id="GO:2000049">
    <property type="term" value="P:positive regulation of cell-cell adhesion mediated by cadherin"/>
    <property type="evidence" value="ECO:0007669"/>
    <property type="project" value="TreeGrafter"/>
</dbReference>
<comment type="similarity">
    <text evidence="1">Belongs to the band 7/mec-2 family. Flotillin subfamily.</text>
</comment>
<dbReference type="GO" id="GO:0070528">
    <property type="term" value="P:protein kinase C signaling"/>
    <property type="evidence" value="ECO:0007669"/>
    <property type="project" value="TreeGrafter"/>
</dbReference>
<organism evidence="2 3">
    <name type="scientific">Paramuricea clavata</name>
    <name type="common">Red gorgonian</name>
    <name type="synonym">Violescent sea-whip</name>
    <dbReference type="NCBI Taxonomy" id="317549"/>
    <lineage>
        <taxon>Eukaryota</taxon>
        <taxon>Metazoa</taxon>
        <taxon>Cnidaria</taxon>
        <taxon>Anthozoa</taxon>
        <taxon>Octocorallia</taxon>
        <taxon>Malacalcyonacea</taxon>
        <taxon>Plexauridae</taxon>
        <taxon>Paramuricea</taxon>
    </lineage>
</organism>
<evidence type="ECO:0000256" key="1">
    <source>
        <dbReference type="RuleBase" id="RU366054"/>
    </source>
</evidence>
<dbReference type="GO" id="GO:0045807">
    <property type="term" value="P:positive regulation of endocytosis"/>
    <property type="evidence" value="ECO:0007669"/>
    <property type="project" value="TreeGrafter"/>
</dbReference>
<sequence length="235" mass="26148">TALADLARLEAKYENDIEVARQQRDFKIKDEGYNREIKTKVATAELAYELQVAITKQTIKEEEMAIKITERAQEIKVQQEEIARREKVLEADVKLPADASKYETEKLAEADLKRVVLEAEATAEAVRLKGEAEAYAIEAKAKAEAEQMVKKADAWKEYQDAAMVDMFLETLPKVVAEVAAPVSSCDKITMVSTGDGPIGIQKMTREILSVVKDLPDAMLDLTGVDITKTVKSRSQ</sequence>
<reference evidence="2" key="1">
    <citation type="submission" date="2020-04" db="EMBL/GenBank/DDBJ databases">
        <authorList>
            <person name="Alioto T."/>
            <person name="Alioto T."/>
            <person name="Gomez Garrido J."/>
        </authorList>
    </citation>
    <scope>NUCLEOTIDE SEQUENCE</scope>
    <source>
        <strain evidence="2">A484AB</strain>
    </source>
</reference>
<keyword evidence="3" id="KW-1185">Reference proteome</keyword>
<dbReference type="GO" id="GO:0072659">
    <property type="term" value="P:protein localization to plasma membrane"/>
    <property type="evidence" value="ECO:0007669"/>
    <property type="project" value="TreeGrafter"/>
</dbReference>
<proteinExistence type="inferred from homology"/>
<dbReference type="EMBL" id="CACRXK020013708">
    <property type="protein sequence ID" value="CAB4025623.1"/>
    <property type="molecule type" value="Genomic_DNA"/>
</dbReference>
<evidence type="ECO:0000313" key="3">
    <source>
        <dbReference type="Proteomes" id="UP001152795"/>
    </source>
</evidence>
<dbReference type="GO" id="GO:0031410">
    <property type="term" value="C:cytoplasmic vesicle"/>
    <property type="evidence" value="ECO:0007669"/>
    <property type="project" value="TreeGrafter"/>
</dbReference>
<accession>A0A6S7KBS5</accession>
<dbReference type="GO" id="GO:1901890">
    <property type="term" value="P:positive regulation of cell junction assembly"/>
    <property type="evidence" value="ECO:0007669"/>
    <property type="project" value="TreeGrafter"/>
</dbReference>
<dbReference type="AlphaFoldDB" id="A0A6S7KBS5"/>
<dbReference type="InterPro" id="IPR031905">
    <property type="entry name" value="Flotillin_C"/>
</dbReference>
<dbReference type="InterPro" id="IPR027705">
    <property type="entry name" value="Flotillin_fam"/>
</dbReference>
<dbReference type="Pfam" id="PF15975">
    <property type="entry name" value="Flot"/>
    <property type="match status" value="1"/>
</dbReference>
<feature type="non-terminal residue" evidence="2">
    <location>
        <position position="235"/>
    </location>
</feature>
<dbReference type="GO" id="GO:0016600">
    <property type="term" value="C:flotillin complex"/>
    <property type="evidence" value="ECO:0007669"/>
    <property type="project" value="TreeGrafter"/>
</dbReference>
<dbReference type="PANTHER" id="PTHR13806:SF46">
    <property type="entry name" value="FLOTILLIN-1-RELATED"/>
    <property type="match status" value="1"/>
</dbReference>
<dbReference type="GO" id="GO:0002020">
    <property type="term" value="F:protease binding"/>
    <property type="evidence" value="ECO:0007669"/>
    <property type="project" value="TreeGrafter"/>
</dbReference>
<protein>
    <submittedName>
        <fullName evidence="2">Uncharacterized protein</fullName>
    </submittedName>
</protein>
<evidence type="ECO:0000313" key="2">
    <source>
        <dbReference type="EMBL" id="CAB4025623.1"/>
    </source>
</evidence>
<dbReference type="GO" id="GO:0002090">
    <property type="term" value="P:regulation of receptor internalization"/>
    <property type="evidence" value="ECO:0007669"/>
    <property type="project" value="TreeGrafter"/>
</dbReference>